<dbReference type="GO" id="GO:0006275">
    <property type="term" value="P:regulation of DNA replication"/>
    <property type="evidence" value="ECO:0007669"/>
    <property type="project" value="UniProtKB-UniRule"/>
</dbReference>
<evidence type="ECO:0000256" key="1">
    <source>
        <dbReference type="ARBA" id="ARBA00006583"/>
    </source>
</evidence>
<evidence type="ECO:0000256" key="4">
    <source>
        <dbReference type="ARBA" id="ARBA00022741"/>
    </source>
</evidence>
<feature type="binding site" evidence="8">
    <location>
        <position position="152"/>
    </location>
    <ligand>
        <name>ATP</name>
        <dbReference type="ChEBI" id="CHEBI:30616"/>
    </ligand>
</feature>
<dbReference type="InterPro" id="IPR001957">
    <property type="entry name" value="Chromosome_initiator_DnaA"/>
</dbReference>
<comment type="similarity">
    <text evidence="1 8 11">Belongs to the DnaA family.</text>
</comment>
<dbReference type="InterPro" id="IPR010921">
    <property type="entry name" value="Trp_repressor/repl_initiator"/>
</dbReference>
<keyword evidence="6 8" id="KW-0446">Lipid-binding</keyword>
<gene>
    <name evidence="8 14" type="primary">dnaA</name>
    <name evidence="14" type="ORF">M1R53_00005</name>
</gene>
<keyword evidence="4 8" id="KW-0547">Nucleotide-binding</keyword>
<keyword evidence="3 8" id="KW-0235">DNA replication</keyword>
<evidence type="ECO:0000256" key="11">
    <source>
        <dbReference type="RuleBase" id="RU004227"/>
    </source>
</evidence>
<dbReference type="Pfam" id="PF08299">
    <property type="entry name" value="Bac_DnaA_C"/>
    <property type="match status" value="1"/>
</dbReference>
<keyword evidence="2 8" id="KW-0963">Cytoplasm</keyword>
<dbReference type="GO" id="GO:0005524">
    <property type="term" value="F:ATP binding"/>
    <property type="evidence" value="ECO:0007669"/>
    <property type="project" value="UniProtKB-UniRule"/>
</dbReference>
<dbReference type="InterPro" id="IPR013317">
    <property type="entry name" value="DnaA_dom"/>
</dbReference>
<dbReference type="InterPro" id="IPR027417">
    <property type="entry name" value="P-loop_NTPase"/>
</dbReference>
<feature type="domain" description="AAA+ ATPase" evidence="12">
    <location>
        <begin position="137"/>
        <end position="271"/>
    </location>
</feature>
<evidence type="ECO:0000256" key="7">
    <source>
        <dbReference type="ARBA" id="ARBA00023125"/>
    </source>
</evidence>
<dbReference type="InterPro" id="IPR003593">
    <property type="entry name" value="AAA+_ATPase"/>
</dbReference>
<evidence type="ECO:0000256" key="2">
    <source>
        <dbReference type="ARBA" id="ARBA00022490"/>
    </source>
</evidence>
<dbReference type="PROSITE" id="PS01008">
    <property type="entry name" value="DNAA"/>
    <property type="match status" value="1"/>
</dbReference>
<comment type="subcellular location">
    <subcellularLocation>
        <location evidence="8">Cytoplasm</location>
    </subcellularLocation>
</comment>
<dbReference type="KEGG" id="fms:M1R53_00005"/>
<dbReference type="InterPro" id="IPR013159">
    <property type="entry name" value="DnaA_C"/>
</dbReference>
<dbReference type="InterPro" id="IPR024633">
    <property type="entry name" value="DnaA_N_dom"/>
</dbReference>
<dbReference type="Pfam" id="PF00308">
    <property type="entry name" value="Bac_DnaA"/>
    <property type="match status" value="1"/>
</dbReference>
<dbReference type="Gene3D" id="1.10.1750.10">
    <property type="match status" value="1"/>
</dbReference>
<evidence type="ECO:0000259" key="12">
    <source>
        <dbReference type="SMART" id="SM00382"/>
    </source>
</evidence>
<dbReference type="PANTHER" id="PTHR30050">
    <property type="entry name" value="CHROMOSOMAL REPLICATION INITIATOR PROTEIN DNAA"/>
    <property type="match status" value="1"/>
</dbReference>
<dbReference type="Gene3D" id="3.30.300.180">
    <property type="match status" value="1"/>
</dbReference>
<dbReference type="EMBL" id="CP096649">
    <property type="protein sequence ID" value="UQK59092.1"/>
    <property type="molecule type" value="Genomic_DNA"/>
</dbReference>
<dbReference type="SMART" id="SM00760">
    <property type="entry name" value="Bac_DnaA_C"/>
    <property type="match status" value="1"/>
</dbReference>
<dbReference type="CDD" id="cd00009">
    <property type="entry name" value="AAA"/>
    <property type="match status" value="1"/>
</dbReference>
<feature type="region of interest" description="Domain IV, binds dsDNA" evidence="8">
    <location>
        <begin position="321"/>
        <end position="443"/>
    </location>
</feature>
<proteinExistence type="inferred from homology"/>
<dbReference type="RefSeq" id="WP_249242609.1">
    <property type="nucleotide sequence ID" value="NZ_CP096649.1"/>
</dbReference>
<dbReference type="GO" id="GO:0005737">
    <property type="term" value="C:cytoplasm"/>
    <property type="evidence" value="ECO:0007669"/>
    <property type="project" value="UniProtKB-SubCell"/>
</dbReference>
<dbReference type="InterPro" id="IPR038454">
    <property type="entry name" value="DnaA_N_sf"/>
</dbReference>
<dbReference type="SUPFAM" id="SSF52540">
    <property type="entry name" value="P-loop containing nucleoside triphosphate hydrolases"/>
    <property type="match status" value="1"/>
</dbReference>
<dbReference type="Gene3D" id="3.40.50.300">
    <property type="entry name" value="P-loop containing nucleotide triphosphate hydrolases"/>
    <property type="match status" value="1"/>
</dbReference>
<dbReference type="FunFam" id="3.40.50.300:FF:000668">
    <property type="entry name" value="Chromosomal replication initiator protein DnaA"/>
    <property type="match status" value="1"/>
</dbReference>
<evidence type="ECO:0000256" key="3">
    <source>
        <dbReference type="ARBA" id="ARBA00022705"/>
    </source>
</evidence>
<comment type="caution">
    <text evidence="8">Lacks conserved residue(s) required for the propagation of feature annotation.</text>
</comment>
<evidence type="ECO:0000259" key="13">
    <source>
        <dbReference type="SMART" id="SM00760"/>
    </source>
</evidence>
<evidence type="ECO:0000313" key="15">
    <source>
        <dbReference type="Proteomes" id="UP000831151"/>
    </source>
</evidence>
<feature type="binding site" evidence="8">
    <location>
        <position position="151"/>
    </location>
    <ligand>
        <name>ATP</name>
        <dbReference type="ChEBI" id="CHEBI:30616"/>
    </ligand>
</feature>
<dbReference type="InterPro" id="IPR018312">
    <property type="entry name" value="Chromosome_initiator_DnaA_CS"/>
</dbReference>
<sequence length="443" mass="50487">MNNAKSLFATCLEALKEDIALNNIDLWISVLEPLALEDGVLVLLAPNIFIKSIVEFNYKDIIKRRLVSMNVGVSDVKVLEPSQGYDYKQSVEETSQKTGDIIPNLNPYFTFNRFIPGDANLYVFENSKRIAENPGLLYNPFFLFGKTGLGKTHLINAIGNKMLKDHKDFRLLYITSEDFTNELIASLQNKTMREFKEKYRSLDCLIIDDIQFLSYKDQTQEEFFHTFNALYTMNKQIIIASDRSPSDIKNIQDRIISRFESGLTIEVKQPPLETRIAILRAKADEEHLNVSDNVLEYIAKRAKQNIRQLEGALLAVKAASEQEDGRKLDISVDLAKDALDFMSQSEEKEITIDSIKDAVAKYFNITVDDINSKRKNSDIAIPRQIAMYFARVNTDLSYPKIGEAFGGRDHSTVIYAYEKILKEKKTKQGMRDAVEALEKIICG</sequence>
<keyword evidence="15" id="KW-1185">Reference proteome</keyword>
<evidence type="ECO:0000256" key="6">
    <source>
        <dbReference type="ARBA" id="ARBA00023121"/>
    </source>
</evidence>
<organism evidence="14 15">
    <name type="scientific">Fenollaria massiliensis</name>
    <dbReference type="NCBI Taxonomy" id="938288"/>
    <lineage>
        <taxon>Bacteria</taxon>
        <taxon>Bacillati</taxon>
        <taxon>Bacillota</taxon>
        <taxon>Clostridia</taxon>
        <taxon>Eubacteriales</taxon>
        <taxon>Fenollaria</taxon>
    </lineage>
</organism>
<keyword evidence="7 8" id="KW-0238">DNA-binding</keyword>
<dbReference type="PRINTS" id="PR00051">
    <property type="entry name" value="DNAA"/>
</dbReference>
<evidence type="ECO:0000256" key="10">
    <source>
        <dbReference type="RuleBase" id="RU000577"/>
    </source>
</evidence>
<dbReference type="GO" id="GO:0008289">
    <property type="term" value="F:lipid binding"/>
    <property type="evidence" value="ECO:0007669"/>
    <property type="project" value="UniProtKB-KW"/>
</dbReference>
<dbReference type="Proteomes" id="UP000831151">
    <property type="component" value="Chromosome"/>
</dbReference>
<evidence type="ECO:0000256" key="9">
    <source>
        <dbReference type="NCBIfam" id="TIGR00362"/>
    </source>
</evidence>
<dbReference type="PANTHER" id="PTHR30050:SF2">
    <property type="entry name" value="CHROMOSOMAL REPLICATION INITIATOR PROTEIN DNAA"/>
    <property type="match status" value="1"/>
</dbReference>
<dbReference type="NCBIfam" id="TIGR00362">
    <property type="entry name" value="DnaA"/>
    <property type="match status" value="1"/>
</dbReference>
<evidence type="ECO:0000256" key="5">
    <source>
        <dbReference type="ARBA" id="ARBA00022840"/>
    </source>
</evidence>
<accession>A0A9E7IUP2</accession>
<comment type="function">
    <text evidence="8 10">Plays an essential role in the initiation and regulation of chromosomal replication. ATP-DnaA binds to the origin of replication (oriC) to initiate formation of the DNA replication initiation complex once per cell cycle. Binds the DnaA box (a 9 base pair repeat at the origin) and separates the double-stranded (ds)DNA. Forms a right-handed helical filament on oriC DNA; dsDNA binds to the exterior of the filament while single-stranded (ss)DNA is stabiized in the filament's interior. The ATP-DnaA-oriC complex binds and stabilizes one strand of the AT-rich DNA unwinding element (DUE), permitting loading of DNA polymerase. After initiation quickly degrades to an ADP-DnaA complex that is not apt for DNA replication. Binds acidic phospholipids.</text>
</comment>
<dbReference type="CDD" id="cd06571">
    <property type="entry name" value="Bac_DnaA_C"/>
    <property type="match status" value="1"/>
</dbReference>
<dbReference type="GO" id="GO:0006270">
    <property type="term" value="P:DNA replication initiation"/>
    <property type="evidence" value="ECO:0007669"/>
    <property type="project" value="UniProtKB-UniRule"/>
</dbReference>
<dbReference type="HAMAP" id="MF_00377">
    <property type="entry name" value="DnaA_bact"/>
    <property type="match status" value="1"/>
</dbReference>
<keyword evidence="5 8" id="KW-0067">ATP-binding</keyword>
<evidence type="ECO:0000256" key="8">
    <source>
        <dbReference type="HAMAP-Rule" id="MF_00377"/>
    </source>
</evidence>
<dbReference type="GO" id="GO:0003688">
    <property type="term" value="F:DNA replication origin binding"/>
    <property type="evidence" value="ECO:0007669"/>
    <property type="project" value="UniProtKB-UniRule"/>
</dbReference>
<comment type="domain">
    <text evidence="8">Domain I is involved in oligomerization and binding regulators, domain II is flexibile and of varying length in different bacteria, domain III forms the AAA+ region, while domain IV binds dsDNA.</text>
</comment>
<reference evidence="14" key="1">
    <citation type="submission" date="2022-04" db="EMBL/GenBank/DDBJ databases">
        <title>Complete genome sequences of Ezakiella coagulans and Fenollaria massiliensis.</title>
        <authorList>
            <person name="France M.T."/>
            <person name="Clifford J."/>
            <person name="Narina S."/>
            <person name="Rutt L."/>
            <person name="Ravel J."/>
        </authorList>
    </citation>
    <scope>NUCLEOTIDE SEQUENCE</scope>
    <source>
        <strain evidence="14">C0061C2</strain>
    </source>
</reference>
<dbReference type="Gene3D" id="1.10.8.60">
    <property type="match status" value="1"/>
</dbReference>
<comment type="subunit">
    <text evidence="8">Oligomerizes as a right-handed, spiral filament on DNA at oriC.</text>
</comment>
<feature type="region of interest" description="Domain III, AAA+ region" evidence="8">
    <location>
        <begin position="104"/>
        <end position="320"/>
    </location>
</feature>
<feature type="region of interest" description="Domain I, interacts with DnaA modulators" evidence="8">
    <location>
        <begin position="1"/>
        <end position="93"/>
    </location>
</feature>
<dbReference type="SUPFAM" id="SSF48295">
    <property type="entry name" value="TrpR-like"/>
    <property type="match status" value="1"/>
</dbReference>
<dbReference type="InterPro" id="IPR020591">
    <property type="entry name" value="Chromosome_initiator_DnaA-like"/>
</dbReference>
<feature type="domain" description="Chromosomal replication initiator DnaA C-terminal" evidence="13">
    <location>
        <begin position="351"/>
        <end position="420"/>
    </location>
</feature>
<name>A0A9E7IUP2_9FIRM</name>
<protein>
    <recommendedName>
        <fullName evidence="8 9">Chromosomal replication initiator protein DnaA</fullName>
    </recommendedName>
</protein>
<dbReference type="GO" id="GO:0005886">
    <property type="term" value="C:plasma membrane"/>
    <property type="evidence" value="ECO:0007669"/>
    <property type="project" value="TreeGrafter"/>
</dbReference>
<evidence type="ECO:0000313" key="14">
    <source>
        <dbReference type="EMBL" id="UQK59092.1"/>
    </source>
</evidence>
<dbReference type="AlphaFoldDB" id="A0A9E7IUP2"/>
<dbReference type="Pfam" id="PF11638">
    <property type="entry name" value="DnaA_N"/>
    <property type="match status" value="1"/>
</dbReference>
<dbReference type="SMART" id="SM00382">
    <property type="entry name" value="AAA"/>
    <property type="match status" value="1"/>
</dbReference>
<feature type="binding site" evidence="8">
    <location>
        <position position="150"/>
    </location>
    <ligand>
        <name>ATP</name>
        <dbReference type="ChEBI" id="CHEBI:30616"/>
    </ligand>
</feature>
<feature type="binding site" evidence="8">
    <location>
        <position position="148"/>
    </location>
    <ligand>
        <name>ATP</name>
        <dbReference type="ChEBI" id="CHEBI:30616"/>
    </ligand>
</feature>